<dbReference type="EMBL" id="JACIEK010000020">
    <property type="protein sequence ID" value="MBB4000443.1"/>
    <property type="molecule type" value="Genomic_DNA"/>
</dbReference>
<protein>
    <submittedName>
        <fullName evidence="4">CheY-like chemotaxis protein</fullName>
    </submittedName>
</protein>
<dbReference type="Proteomes" id="UP000542776">
    <property type="component" value="Unassembled WGS sequence"/>
</dbReference>
<dbReference type="GO" id="GO:0000160">
    <property type="term" value="P:phosphorelay signal transduction system"/>
    <property type="evidence" value="ECO:0007669"/>
    <property type="project" value="InterPro"/>
</dbReference>
<name>A0A7W6H8B9_9HYPH</name>
<dbReference type="SUPFAM" id="SSF52172">
    <property type="entry name" value="CheY-like"/>
    <property type="match status" value="1"/>
</dbReference>
<accession>A0A7W6H8B9</accession>
<keyword evidence="5" id="KW-1185">Reference proteome</keyword>
<dbReference type="PROSITE" id="PS50110">
    <property type="entry name" value="RESPONSE_REGULATORY"/>
    <property type="match status" value="1"/>
</dbReference>
<dbReference type="RefSeq" id="WP_183202281.1">
    <property type="nucleotide sequence ID" value="NZ_JACIEK010000020.1"/>
</dbReference>
<sequence length="83" mass="9692">MSLPASRILVVEDVVENRDLLRRRLRRMQSTDTAEAADGLETLRRIRDEPFDLVLLDVMLPELYGIELLRTLRDGGRLGKMRW</sequence>
<dbReference type="InterPro" id="IPR011006">
    <property type="entry name" value="CheY-like_superfamily"/>
</dbReference>
<evidence type="ECO:0000313" key="4">
    <source>
        <dbReference type="EMBL" id="MBB4000443.1"/>
    </source>
</evidence>
<evidence type="ECO:0000259" key="3">
    <source>
        <dbReference type="PROSITE" id="PS50110"/>
    </source>
</evidence>
<dbReference type="Gene3D" id="3.40.50.2300">
    <property type="match status" value="1"/>
</dbReference>
<gene>
    <name evidence="4" type="ORF">GGR04_004321</name>
</gene>
<evidence type="ECO:0000313" key="5">
    <source>
        <dbReference type="Proteomes" id="UP000542776"/>
    </source>
</evidence>
<evidence type="ECO:0000256" key="1">
    <source>
        <dbReference type="ARBA" id="ARBA00022553"/>
    </source>
</evidence>
<comment type="caution">
    <text evidence="4">The sequence shown here is derived from an EMBL/GenBank/DDBJ whole genome shotgun (WGS) entry which is preliminary data.</text>
</comment>
<organism evidence="4 5">
    <name type="scientific">Aureimonas pseudogalii</name>
    <dbReference type="NCBI Taxonomy" id="1744844"/>
    <lineage>
        <taxon>Bacteria</taxon>
        <taxon>Pseudomonadati</taxon>
        <taxon>Pseudomonadota</taxon>
        <taxon>Alphaproteobacteria</taxon>
        <taxon>Hyphomicrobiales</taxon>
        <taxon>Aurantimonadaceae</taxon>
        <taxon>Aureimonas</taxon>
    </lineage>
</organism>
<keyword evidence="1 2" id="KW-0597">Phosphoprotein</keyword>
<feature type="modified residue" description="4-aspartylphosphate" evidence="2">
    <location>
        <position position="57"/>
    </location>
</feature>
<dbReference type="PANTHER" id="PTHR44591:SF23">
    <property type="entry name" value="CHEY SUBFAMILY"/>
    <property type="match status" value="1"/>
</dbReference>
<dbReference type="Pfam" id="PF00072">
    <property type="entry name" value="Response_reg"/>
    <property type="match status" value="1"/>
</dbReference>
<dbReference type="InterPro" id="IPR001789">
    <property type="entry name" value="Sig_transdc_resp-reg_receiver"/>
</dbReference>
<dbReference type="PANTHER" id="PTHR44591">
    <property type="entry name" value="STRESS RESPONSE REGULATOR PROTEIN 1"/>
    <property type="match status" value="1"/>
</dbReference>
<feature type="domain" description="Response regulatory" evidence="3">
    <location>
        <begin position="7"/>
        <end position="83"/>
    </location>
</feature>
<reference evidence="4 5" key="1">
    <citation type="submission" date="2020-08" db="EMBL/GenBank/DDBJ databases">
        <title>Genomic Encyclopedia of Type Strains, Phase IV (KMG-IV): sequencing the most valuable type-strain genomes for metagenomic binning, comparative biology and taxonomic classification.</title>
        <authorList>
            <person name="Goeker M."/>
        </authorList>
    </citation>
    <scope>NUCLEOTIDE SEQUENCE [LARGE SCALE GENOMIC DNA]</scope>
    <source>
        <strain evidence="4 5">DSM 102238</strain>
    </source>
</reference>
<dbReference type="InterPro" id="IPR050595">
    <property type="entry name" value="Bact_response_regulator"/>
</dbReference>
<evidence type="ECO:0000256" key="2">
    <source>
        <dbReference type="PROSITE-ProRule" id="PRU00169"/>
    </source>
</evidence>
<proteinExistence type="predicted"/>
<dbReference type="AlphaFoldDB" id="A0A7W6H8B9"/>